<organism evidence="1 2">
    <name type="scientific">Flavobacterium ginsengiterrae</name>
    <dbReference type="NCBI Taxonomy" id="871695"/>
    <lineage>
        <taxon>Bacteria</taxon>
        <taxon>Pseudomonadati</taxon>
        <taxon>Bacteroidota</taxon>
        <taxon>Flavobacteriia</taxon>
        <taxon>Flavobacteriales</taxon>
        <taxon>Flavobacteriaceae</taxon>
        <taxon>Flavobacterium</taxon>
    </lineage>
</organism>
<sequence>MKIMNLERVLIVFFLIITGLCKAQDSLNAPKKSKVIFLRSTGLAGSGAFFKTFIDGELVCKLNNRKYSVHEVPVGNHECSVSFGGLKINEKAERNQINVEENKITYVEFFMKNEIISYRIYGKEITQDEAKKKLKKMKEDVKCL</sequence>
<gene>
    <name evidence="1" type="ORF">GCM10022423_02690</name>
</gene>
<protein>
    <recommendedName>
        <fullName evidence="3">DUF2846 domain-containing protein</fullName>
    </recommendedName>
</protein>
<reference evidence="2" key="1">
    <citation type="journal article" date="2019" name="Int. J. Syst. Evol. Microbiol.">
        <title>The Global Catalogue of Microorganisms (GCM) 10K type strain sequencing project: providing services to taxonomists for standard genome sequencing and annotation.</title>
        <authorList>
            <consortium name="The Broad Institute Genomics Platform"/>
            <consortium name="The Broad Institute Genome Sequencing Center for Infectious Disease"/>
            <person name="Wu L."/>
            <person name="Ma J."/>
        </authorList>
    </citation>
    <scope>NUCLEOTIDE SEQUENCE [LARGE SCALE GENOMIC DNA]</scope>
    <source>
        <strain evidence="2">JCM 17337</strain>
    </source>
</reference>
<keyword evidence="2" id="KW-1185">Reference proteome</keyword>
<proteinExistence type="predicted"/>
<evidence type="ECO:0008006" key="3">
    <source>
        <dbReference type="Google" id="ProtNLM"/>
    </source>
</evidence>
<comment type="caution">
    <text evidence="1">The sequence shown here is derived from an EMBL/GenBank/DDBJ whole genome shotgun (WGS) entry which is preliminary data.</text>
</comment>
<name>A0ABP7G657_9FLAO</name>
<dbReference type="EMBL" id="BAABDU010000002">
    <property type="protein sequence ID" value="GAA3756057.1"/>
    <property type="molecule type" value="Genomic_DNA"/>
</dbReference>
<accession>A0ABP7G657</accession>
<evidence type="ECO:0000313" key="2">
    <source>
        <dbReference type="Proteomes" id="UP001500748"/>
    </source>
</evidence>
<dbReference type="Proteomes" id="UP001500748">
    <property type="component" value="Unassembled WGS sequence"/>
</dbReference>
<evidence type="ECO:0000313" key="1">
    <source>
        <dbReference type="EMBL" id="GAA3756057.1"/>
    </source>
</evidence>
<dbReference type="RefSeq" id="WP_345139205.1">
    <property type="nucleotide sequence ID" value="NZ_BAABDU010000002.1"/>
</dbReference>